<feature type="transmembrane region" description="Helical" evidence="6">
    <location>
        <begin position="308"/>
        <end position="332"/>
    </location>
</feature>
<evidence type="ECO:0000313" key="8">
    <source>
        <dbReference type="EMBL" id="RGD86068.1"/>
    </source>
</evidence>
<protein>
    <submittedName>
        <fullName evidence="8">ABC transporter permease</fullName>
    </submittedName>
</protein>
<dbReference type="Proteomes" id="UP000261032">
    <property type="component" value="Unassembled WGS sequence"/>
</dbReference>
<dbReference type="Pfam" id="PF02687">
    <property type="entry name" value="FtsX"/>
    <property type="match status" value="1"/>
</dbReference>
<dbReference type="PANTHER" id="PTHR30572:SF9">
    <property type="entry name" value="ABC TRANSPORTER PERMEASE PROTEIN"/>
    <property type="match status" value="1"/>
</dbReference>
<dbReference type="GO" id="GO:0005886">
    <property type="term" value="C:plasma membrane"/>
    <property type="evidence" value="ECO:0007669"/>
    <property type="project" value="UniProtKB-SubCell"/>
</dbReference>
<dbReference type="EMBL" id="QUSL01000009">
    <property type="protein sequence ID" value="RGD86068.1"/>
    <property type="molecule type" value="Genomic_DNA"/>
</dbReference>
<evidence type="ECO:0000256" key="1">
    <source>
        <dbReference type="ARBA" id="ARBA00004651"/>
    </source>
</evidence>
<comment type="caution">
    <text evidence="8">The sequence shown here is derived from an EMBL/GenBank/DDBJ whole genome shotgun (WGS) entry which is preliminary data.</text>
</comment>
<feature type="domain" description="ABC3 transporter permease C-terminal" evidence="7">
    <location>
        <begin position="311"/>
        <end position="388"/>
    </location>
</feature>
<dbReference type="InterPro" id="IPR050250">
    <property type="entry name" value="Macrolide_Exporter_MacB"/>
</dbReference>
<evidence type="ECO:0000256" key="3">
    <source>
        <dbReference type="ARBA" id="ARBA00022692"/>
    </source>
</evidence>
<keyword evidence="3 6" id="KW-0812">Transmembrane</keyword>
<sequence length="479" mass="52221">MLKNAFLSIKKNIGKTVLLFVIMTVIANLIIAGLSIQSASKKSMEQIRTSLGNDVTLTTNMQNMMGQREKGQAVSEVAASVTIAMADQLKDLKYVKNYNYAISTTASSDDITAVELTTSQDNQTMERPDGQENFQSANQGDFSISANTTMEYLDSFTEESSTLKQGRLLSSDDAGTNNCVIETNLATDNDLNVGDTFTVYTTINEETVTQQLTIVGIYEVTDAKTMGGPGQSNPFNTIYTDLSIGQTLSGSETNITSATYYLDDPENIEAFQTLAQKKSDIDFETYTLDANDRLYQQNVSSLENTQSFATMFLIVVIGAGSAILCLILILTIRSRYYEIGVFLSLGQSKVKIILQQLFEMLLIAAVAFVISLGTGKLVSNVVGNMLESGTNNNQVQMQMPEIRDQNNDSNNIDSTSGNDKMFDQAFNGPENTELDVSLTTTTVMQLAGITIAICLVSIAIPSAYVLRLSPREILVKKEG</sequence>
<feature type="transmembrane region" description="Helical" evidence="6">
    <location>
        <begin position="443"/>
        <end position="466"/>
    </location>
</feature>
<keyword evidence="5 6" id="KW-0472">Membrane</keyword>
<keyword evidence="4 6" id="KW-1133">Transmembrane helix</keyword>
<evidence type="ECO:0000256" key="5">
    <source>
        <dbReference type="ARBA" id="ARBA00023136"/>
    </source>
</evidence>
<reference evidence="8 9" key="1">
    <citation type="submission" date="2018-08" db="EMBL/GenBank/DDBJ databases">
        <title>A genome reference for cultivated species of the human gut microbiota.</title>
        <authorList>
            <person name="Zou Y."/>
            <person name="Xue W."/>
            <person name="Luo G."/>
        </authorList>
    </citation>
    <scope>NUCLEOTIDE SEQUENCE [LARGE SCALE GENOMIC DNA]</scope>
    <source>
        <strain evidence="8 9">OM06-4</strain>
    </source>
</reference>
<evidence type="ECO:0000313" key="9">
    <source>
        <dbReference type="Proteomes" id="UP000261032"/>
    </source>
</evidence>
<organism evidence="8 9">
    <name type="scientific">Thomasclavelia ramosa</name>
    <dbReference type="NCBI Taxonomy" id="1547"/>
    <lineage>
        <taxon>Bacteria</taxon>
        <taxon>Bacillati</taxon>
        <taxon>Bacillota</taxon>
        <taxon>Erysipelotrichia</taxon>
        <taxon>Erysipelotrichales</taxon>
        <taxon>Coprobacillaceae</taxon>
        <taxon>Thomasclavelia</taxon>
    </lineage>
</organism>
<evidence type="ECO:0000256" key="6">
    <source>
        <dbReference type="SAM" id="Phobius"/>
    </source>
</evidence>
<name>A0A3E3EE45_9FIRM</name>
<gene>
    <name evidence="8" type="ORF">DXB93_07855</name>
</gene>
<accession>A0A3E3EE45</accession>
<dbReference type="AlphaFoldDB" id="A0A3E3EE45"/>
<evidence type="ECO:0000256" key="4">
    <source>
        <dbReference type="ARBA" id="ARBA00022989"/>
    </source>
</evidence>
<dbReference type="PANTHER" id="PTHR30572">
    <property type="entry name" value="MEMBRANE COMPONENT OF TRANSPORTER-RELATED"/>
    <property type="match status" value="1"/>
</dbReference>
<evidence type="ECO:0000259" key="7">
    <source>
        <dbReference type="Pfam" id="PF02687"/>
    </source>
</evidence>
<dbReference type="RefSeq" id="WP_117581207.1">
    <property type="nucleotide sequence ID" value="NZ_QUSL01000009.1"/>
</dbReference>
<comment type="subcellular location">
    <subcellularLocation>
        <location evidence="1">Cell membrane</location>
        <topology evidence="1">Multi-pass membrane protein</topology>
    </subcellularLocation>
</comment>
<keyword evidence="2" id="KW-1003">Cell membrane</keyword>
<feature type="transmembrane region" description="Helical" evidence="6">
    <location>
        <begin position="12"/>
        <end position="36"/>
    </location>
</feature>
<dbReference type="InterPro" id="IPR003838">
    <property type="entry name" value="ABC3_permease_C"/>
</dbReference>
<feature type="transmembrane region" description="Helical" evidence="6">
    <location>
        <begin position="352"/>
        <end position="372"/>
    </location>
</feature>
<evidence type="ECO:0000256" key="2">
    <source>
        <dbReference type="ARBA" id="ARBA00022475"/>
    </source>
</evidence>
<proteinExistence type="predicted"/>
<dbReference type="GO" id="GO:0022857">
    <property type="term" value="F:transmembrane transporter activity"/>
    <property type="evidence" value="ECO:0007669"/>
    <property type="project" value="TreeGrafter"/>
</dbReference>